<dbReference type="Proteomes" id="UP000273154">
    <property type="component" value="Chromosome"/>
</dbReference>
<name>A0A3G9KAG1_9ACTN</name>
<dbReference type="EMBL" id="AP019367">
    <property type="protein sequence ID" value="BBH50890.1"/>
    <property type="molecule type" value="Genomic_DNA"/>
</dbReference>
<protein>
    <submittedName>
        <fullName evidence="1">Uncharacterized protein</fullName>
    </submittedName>
</protein>
<sequence length="179" mass="19229">MIISHLSPELAAEMASAFFEGAGGLSSCVCSEPIPLFDSSGQLQGYEVTATDYSDCPLGYVVFDVRCPGIVSRFSFAEGKPGPYEQIVGNLPVRVVSPSLQKFKNQVDALRQSVVMLAINEGTASAPKRAGHAMAVSGYGRITRGLTSLNCIVVHDGWSDEAFINYDFQGFMDKNGVFM</sequence>
<organism evidence="1 2">
    <name type="scientific">Parolsenella catena</name>
    <dbReference type="NCBI Taxonomy" id="2003188"/>
    <lineage>
        <taxon>Bacteria</taxon>
        <taxon>Bacillati</taxon>
        <taxon>Actinomycetota</taxon>
        <taxon>Coriobacteriia</taxon>
        <taxon>Coriobacteriales</taxon>
        <taxon>Atopobiaceae</taxon>
        <taxon>Parolsenella</taxon>
    </lineage>
</organism>
<evidence type="ECO:0000313" key="1">
    <source>
        <dbReference type="EMBL" id="BBH50890.1"/>
    </source>
</evidence>
<evidence type="ECO:0000313" key="2">
    <source>
        <dbReference type="Proteomes" id="UP000273154"/>
    </source>
</evidence>
<dbReference type="KEGG" id="pcat:Pcatena_14770"/>
<keyword evidence="2" id="KW-1185">Reference proteome</keyword>
<proteinExistence type="predicted"/>
<gene>
    <name evidence="1" type="ORF">Pcatena_14770</name>
</gene>
<dbReference type="AlphaFoldDB" id="A0A3G9KAG1"/>
<accession>A0A3G9KAG1</accession>
<reference evidence="2" key="1">
    <citation type="submission" date="2018-11" db="EMBL/GenBank/DDBJ databases">
        <title>Comparative genomics of Parolsenella catena and Libanicoccus massiliensis: Reclassification of Libanicoccus massiliensis as Parolsenella massiliensis comb. nov.</title>
        <authorList>
            <person name="Sakamoto M."/>
            <person name="Ikeyama N."/>
            <person name="Murakami T."/>
            <person name="Mori H."/>
            <person name="Yuki M."/>
            <person name="Ohkuma M."/>
        </authorList>
    </citation>
    <scope>NUCLEOTIDE SEQUENCE [LARGE SCALE GENOMIC DNA]</scope>
    <source>
        <strain evidence="2">JCM 31932</strain>
    </source>
</reference>